<sequence length="164" mass="18209">MKIIVMSDSHGDKETVKAVSLQSGDKYFHCGDSELAYTDPVFLEMHKVRGNCDFDADFPAKLVVPVGDKKVLTVHGHEHGVKESLTRLYYSAKENNADIVLFGHSHLYGAEMIDGVLFVNPGSTMQPRGGKKPTYAEIEWNGTVAVTFKNMDHNVVDSISFKNF</sequence>
<feature type="domain" description="Calcineurin-like phosphoesterase" evidence="3">
    <location>
        <begin position="1"/>
        <end position="139"/>
    </location>
</feature>
<comment type="cofactor">
    <cofactor evidence="2">
        <name>a divalent metal cation</name>
        <dbReference type="ChEBI" id="CHEBI:60240"/>
    </cofactor>
</comment>
<proteinExistence type="inferred from homology"/>
<gene>
    <name evidence="4" type="ORF">ACFSFY_04075</name>
</gene>
<evidence type="ECO:0000259" key="3">
    <source>
        <dbReference type="Pfam" id="PF12850"/>
    </source>
</evidence>
<dbReference type="InterPro" id="IPR024654">
    <property type="entry name" value="Calcineurin-like_PHP_lpxH"/>
</dbReference>
<comment type="caution">
    <text evidence="4">The sequence shown here is derived from an EMBL/GenBank/DDBJ whole genome shotgun (WGS) entry which is preliminary data.</text>
</comment>
<dbReference type="InterPro" id="IPR029052">
    <property type="entry name" value="Metallo-depent_PP-like"/>
</dbReference>
<dbReference type="SUPFAM" id="SSF56300">
    <property type="entry name" value="Metallo-dependent phosphatases"/>
    <property type="match status" value="1"/>
</dbReference>
<dbReference type="Pfam" id="PF12850">
    <property type="entry name" value="Metallophos_2"/>
    <property type="match status" value="1"/>
</dbReference>
<evidence type="ECO:0000313" key="4">
    <source>
        <dbReference type="EMBL" id="MFD1927239.1"/>
    </source>
</evidence>
<dbReference type="Gene3D" id="3.60.21.10">
    <property type="match status" value="1"/>
</dbReference>
<evidence type="ECO:0000313" key="5">
    <source>
        <dbReference type="Proteomes" id="UP001597218"/>
    </source>
</evidence>
<evidence type="ECO:0000256" key="2">
    <source>
        <dbReference type="RuleBase" id="RU362039"/>
    </source>
</evidence>
<dbReference type="NCBIfam" id="TIGR00040">
    <property type="entry name" value="yfcE"/>
    <property type="match status" value="1"/>
</dbReference>
<dbReference type="CDD" id="cd00841">
    <property type="entry name" value="MPP_YfcE"/>
    <property type="match status" value="1"/>
</dbReference>
<keyword evidence="2" id="KW-0479">Metal-binding</keyword>
<dbReference type="InterPro" id="IPR000979">
    <property type="entry name" value="Phosphodiesterase_MJ0936/Vps29"/>
</dbReference>
<dbReference type="EC" id="3.1.4.-" evidence="2"/>
<organism evidence="4 5">
    <name type="scientific">Sporosarcina siberiensis</name>
    <dbReference type="NCBI Taxonomy" id="1365606"/>
    <lineage>
        <taxon>Bacteria</taxon>
        <taxon>Bacillati</taxon>
        <taxon>Bacillota</taxon>
        <taxon>Bacilli</taxon>
        <taxon>Bacillales</taxon>
        <taxon>Caryophanaceae</taxon>
        <taxon>Sporosarcina</taxon>
    </lineage>
</organism>
<name>A0ABW4SFT4_9BACL</name>
<reference evidence="5" key="1">
    <citation type="journal article" date="2019" name="Int. J. Syst. Evol. Microbiol.">
        <title>The Global Catalogue of Microorganisms (GCM) 10K type strain sequencing project: providing services to taxonomists for standard genome sequencing and annotation.</title>
        <authorList>
            <consortium name="The Broad Institute Genomics Platform"/>
            <consortium name="The Broad Institute Genome Sequencing Center for Infectious Disease"/>
            <person name="Wu L."/>
            <person name="Ma J."/>
        </authorList>
    </citation>
    <scope>NUCLEOTIDE SEQUENCE [LARGE SCALE GENOMIC DNA]</scope>
    <source>
        <strain evidence="5">CGMCC 4.7177</strain>
    </source>
</reference>
<accession>A0ABW4SFT4</accession>
<dbReference type="Proteomes" id="UP001597218">
    <property type="component" value="Unassembled WGS sequence"/>
</dbReference>
<dbReference type="InterPro" id="IPR041802">
    <property type="entry name" value="MPP_YfcE"/>
</dbReference>
<keyword evidence="5" id="KW-1185">Reference proteome</keyword>
<comment type="similarity">
    <text evidence="1 2">Belongs to the metallophosphoesterase superfamily. YfcE family.</text>
</comment>
<dbReference type="EMBL" id="JBHUGI010000006">
    <property type="protein sequence ID" value="MFD1927239.1"/>
    <property type="molecule type" value="Genomic_DNA"/>
</dbReference>
<dbReference type="RefSeq" id="WP_381535888.1">
    <property type="nucleotide sequence ID" value="NZ_JBHUGI010000006.1"/>
</dbReference>
<evidence type="ECO:0000256" key="1">
    <source>
        <dbReference type="ARBA" id="ARBA00008950"/>
    </source>
</evidence>
<dbReference type="PANTHER" id="PTHR11124">
    <property type="entry name" value="VACUOLAR SORTING PROTEIN VPS29"/>
    <property type="match status" value="1"/>
</dbReference>
<protein>
    <recommendedName>
        <fullName evidence="2">Phosphoesterase</fullName>
        <ecNumber evidence="2">3.1.4.-</ecNumber>
    </recommendedName>
</protein>